<protein>
    <submittedName>
        <fullName evidence="1">Uncharacterized protein</fullName>
    </submittedName>
</protein>
<name>A0A1E1F3J7_9SPHN</name>
<dbReference type="KEGG" id="sclo:SCLO_1020600"/>
<dbReference type="Proteomes" id="UP000218272">
    <property type="component" value="Chromosome SCLO_1"/>
</dbReference>
<dbReference type="RefSeq" id="WP_066516913.1">
    <property type="nucleotide sequence ID" value="NZ_AP017655.1"/>
</dbReference>
<organism evidence="1 2">
    <name type="scientific">Sphingobium cloacae</name>
    <dbReference type="NCBI Taxonomy" id="120107"/>
    <lineage>
        <taxon>Bacteria</taxon>
        <taxon>Pseudomonadati</taxon>
        <taxon>Pseudomonadota</taxon>
        <taxon>Alphaproteobacteria</taxon>
        <taxon>Sphingomonadales</taxon>
        <taxon>Sphingomonadaceae</taxon>
        <taxon>Sphingobium</taxon>
    </lineage>
</organism>
<sequence>MAGKDWVQLMAGLRSTLINKAAARSRQEAENFPEIVEQRRAKILAEIGAAEKLAFDPAMSDDAFWSRTCTKPFYAHRPVDRIRQHEAEMQARLGNYRDFLGTDWEPDTGRQFRAFLDEVMSERDYLEKVVKAARTLAQTKVARERTFMEWLLAGADPLSWEGRRKIYAKLASHLGYGAVTTFHLMMELGFAVVKPDQVLNRLVARMGIMTEYEVRNERTGTRRWHPVESNMTTAMARQLGQNDHFNWSLQRRMAEISKATGISMRALDIVIVKMGQVDDEANGYARTICGETPLCSLCEAKAFCDLGRTGTTKQGKRRHVPAI</sequence>
<proteinExistence type="predicted"/>
<keyword evidence="2" id="KW-1185">Reference proteome</keyword>
<evidence type="ECO:0000313" key="2">
    <source>
        <dbReference type="Proteomes" id="UP000218272"/>
    </source>
</evidence>
<evidence type="ECO:0000313" key="1">
    <source>
        <dbReference type="EMBL" id="BAV65100.1"/>
    </source>
</evidence>
<gene>
    <name evidence="1" type="ORF">SCLO_1020600</name>
</gene>
<dbReference type="OrthoDB" id="7477035at2"/>
<accession>A0A1E1F3J7</accession>
<dbReference type="EMBL" id="AP017655">
    <property type="protein sequence ID" value="BAV65100.1"/>
    <property type="molecule type" value="Genomic_DNA"/>
</dbReference>
<reference evidence="1 2" key="1">
    <citation type="submission" date="2016-10" db="EMBL/GenBank/DDBJ databases">
        <title>Complete Genome Sequence of the Nonylphenol-Degrading Bacterium Sphingobium cloacae JCM 10874T.</title>
        <authorList>
            <person name="Ootsuka M."/>
            <person name="Nishizawa T."/>
            <person name="Ohta H."/>
        </authorList>
    </citation>
    <scope>NUCLEOTIDE SEQUENCE [LARGE SCALE GENOMIC DNA]</scope>
    <source>
        <strain evidence="1 2">JCM 10874</strain>
    </source>
</reference>
<dbReference type="AlphaFoldDB" id="A0A1E1F3J7"/>